<feature type="compositionally biased region" description="Polar residues" evidence="2">
    <location>
        <begin position="186"/>
        <end position="197"/>
    </location>
</feature>
<feature type="domain" description="Trafficking protein particle complex subunit 13 middle" evidence="5">
    <location>
        <begin position="395"/>
        <end position="430"/>
    </location>
</feature>
<dbReference type="Pfam" id="PF06159">
    <property type="entry name" value="TRAPPC13_N"/>
    <property type="match status" value="1"/>
</dbReference>
<evidence type="ECO:0000313" key="7">
    <source>
        <dbReference type="WBParaSite" id="Smp_016810.1"/>
    </source>
</evidence>
<evidence type="ECO:0000259" key="4">
    <source>
        <dbReference type="Pfam" id="PF23643"/>
    </source>
</evidence>
<dbReference type="InterPro" id="IPR055428">
    <property type="entry name" value="TRAPPC13_C"/>
</dbReference>
<evidence type="ECO:0000259" key="3">
    <source>
        <dbReference type="Pfam" id="PF06159"/>
    </source>
</evidence>
<dbReference type="InParanoid" id="A0A3Q0KCR6"/>
<dbReference type="Proteomes" id="UP000008854">
    <property type="component" value="Unassembled WGS sequence"/>
</dbReference>
<reference evidence="7" key="2">
    <citation type="submission" date="2018-12" db="UniProtKB">
        <authorList>
            <consortium name="WormBaseParasite"/>
        </authorList>
    </citation>
    <scope>IDENTIFICATION</scope>
    <source>
        <strain evidence="7">Puerto Rican</strain>
    </source>
</reference>
<dbReference type="AlphaFoldDB" id="A0A3Q0KCR6"/>
<proteinExistence type="inferred from homology"/>
<feature type="domain" description="Trafficking protein particle complex subunit 13 C-terminal" evidence="4">
    <location>
        <begin position="506"/>
        <end position="575"/>
    </location>
</feature>
<dbReference type="Pfam" id="PF23647">
    <property type="entry name" value="TRAPPC13_M"/>
    <property type="match status" value="2"/>
</dbReference>
<dbReference type="InterPro" id="IPR055429">
    <property type="entry name" value="TRAPPC13_M"/>
</dbReference>
<evidence type="ECO:0000313" key="6">
    <source>
        <dbReference type="Proteomes" id="UP000008854"/>
    </source>
</evidence>
<keyword evidence="6" id="KW-1185">Reference proteome</keyword>
<evidence type="ECO:0000259" key="5">
    <source>
        <dbReference type="Pfam" id="PF23647"/>
    </source>
</evidence>
<reference evidence="6" key="1">
    <citation type="journal article" date="2012" name="PLoS Negl. Trop. Dis.">
        <title>A systematically improved high quality genome and transcriptome of the human blood fluke Schistosoma mansoni.</title>
        <authorList>
            <person name="Protasio A.V."/>
            <person name="Tsai I.J."/>
            <person name="Babbage A."/>
            <person name="Nichol S."/>
            <person name="Hunt M."/>
            <person name="Aslett M.A."/>
            <person name="De Silva N."/>
            <person name="Velarde G.S."/>
            <person name="Anderson T.J."/>
            <person name="Clark R.C."/>
            <person name="Davidson C."/>
            <person name="Dillon G.P."/>
            <person name="Holroyd N.E."/>
            <person name="LoVerde P.T."/>
            <person name="Lloyd C."/>
            <person name="McQuillan J."/>
            <person name="Oliveira G."/>
            <person name="Otto T.D."/>
            <person name="Parker-Manuel S.J."/>
            <person name="Quail M.A."/>
            <person name="Wilson R.A."/>
            <person name="Zerlotini A."/>
            <person name="Dunne D.W."/>
            <person name="Berriman M."/>
        </authorList>
    </citation>
    <scope>NUCLEOTIDE SEQUENCE [LARGE SCALE GENOMIC DNA]</scope>
    <source>
        <strain evidence="6">Puerto Rican</strain>
    </source>
</reference>
<dbReference type="PANTHER" id="PTHR13134:SF3">
    <property type="entry name" value="TRAFFICKING PROTEIN PARTICLE COMPLEX SUBUNIT 13"/>
    <property type="match status" value="1"/>
</dbReference>
<dbReference type="ExpressionAtlas" id="A0A3Q0KCR6">
    <property type="expression patterns" value="baseline"/>
</dbReference>
<sequence>MTVPAENVRDVLSVRVMRLNRPTFVIQRCEPTELYLDDIAGSLTAYDASIRGDLDGISLNLLSAGNIPPSSNSHESPNYDHELNNDSKDNYNYIQPKVGGYSELLSLTHSFGTIYLGETFSAHINLHNESNQICYNVELKVALHNRIESITLPIFTSLNGQSNSTVVLRNSSTNSESSNTHTSPSLGSNAGGTNTKDSVFDLQPGQSLNAIISHELKELGVHNLRCTVSYFQTSSHGKSESSSHVVAYESPRLTSGLSSRDTTSKREPITFQRLYKFMVNKPLDVRKKFSIVDIDNSVLMETQIQNLTVTPIILERVLFESNPQFSVIDLNNLQFGKKSHSNTPTYYLQPNDVQQFLYRLIPTTTNSLPLLNSSSTNSSIPASAVPDPIPVSSTTTRQVSISAGRLDITWRSLMGERGRLQTSSLKYELPTFGDIQLRVLTIPSTVTTEQPFTLKFELTNCSKMNLDLILSLCSTQYNSSSSIPIQSIMNENETTSNNDHNDNNSIQLTNNYLPLIVWLSKTRQKLGKLLPGQCIPFELNLMATLPGLHMISGLCIHDLTMNRDYEFNNLTHVLVFNNSAVTV</sequence>
<comment type="similarity">
    <text evidence="1">Belongs to the TRAPPC13 family.</text>
</comment>
<name>A0A3Q0KCR6_SCHMA</name>
<feature type="domain" description="Trafficking protein particle complex subunit 13 N-terminal" evidence="3">
    <location>
        <begin position="85"/>
        <end position="279"/>
    </location>
</feature>
<dbReference type="Pfam" id="PF23643">
    <property type="entry name" value="TRAPPC13_C"/>
    <property type="match status" value="1"/>
</dbReference>
<dbReference type="STRING" id="6183.A0A3Q0KCR6"/>
<evidence type="ECO:0000256" key="2">
    <source>
        <dbReference type="SAM" id="MobiDB-lite"/>
    </source>
</evidence>
<dbReference type="FunCoup" id="A0A3Q0KCR6">
    <property type="interactions" value="1120"/>
</dbReference>
<evidence type="ECO:0000256" key="1">
    <source>
        <dbReference type="ARBA" id="ARBA00010785"/>
    </source>
</evidence>
<feature type="region of interest" description="Disordered" evidence="2">
    <location>
        <begin position="168"/>
        <end position="199"/>
    </location>
</feature>
<dbReference type="WBParaSite" id="Smp_016810.1">
    <property type="protein sequence ID" value="Smp_016810.1"/>
    <property type="gene ID" value="Smp_016810"/>
</dbReference>
<dbReference type="PANTHER" id="PTHR13134">
    <property type="entry name" value="TRAFFICKING PROTEIN PARTICLE COMPLEX SUBUNIT 13"/>
    <property type="match status" value="1"/>
</dbReference>
<accession>A0A3Q0KCR6</accession>
<dbReference type="InterPro" id="IPR055427">
    <property type="entry name" value="TRAPPC13_N"/>
</dbReference>
<organism evidence="6 7">
    <name type="scientific">Schistosoma mansoni</name>
    <name type="common">Blood fluke</name>
    <dbReference type="NCBI Taxonomy" id="6183"/>
    <lineage>
        <taxon>Eukaryota</taxon>
        <taxon>Metazoa</taxon>
        <taxon>Spiralia</taxon>
        <taxon>Lophotrochozoa</taxon>
        <taxon>Platyhelminthes</taxon>
        <taxon>Trematoda</taxon>
        <taxon>Digenea</taxon>
        <taxon>Strigeidida</taxon>
        <taxon>Schistosomatoidea</taxon>
        <taxon>Schistosomatidae</taxon>
        <taxon>Schistosoma</taxon>
    </lineage>
</organism>
<feature type="compositionally biased region" description="Low complexity" evidence="2">
    <location>
        <begin position="170"/>
        <end position="185"/>
    </location>
</feature>
<dbReference type="GO" id="GO:1990072">
    <property type="term" value="C:TRAPPIII protein complex"/>
    <property type="evidence" value="ECO:0007669"/>
    <property type="project" value="TreeGrafter"/>
</dbReference>
<protein>
    <submittedName>
        <fullName evidence="7">Trafficking protein particle complex subunit 13</fullName>
    </submittedName>
</protein>
<feature type="domain" description="Trafficking protein particle complex subunit 13 middle" evidence="5">
    <location>
        <begin position="283"/>
        <end position="367"/>
    </location>
</feature>
<dbReference type="InterPro" id="IPR010378">
    <property type="entry name" value="TRAPPC13"/>
</dbReference>